<accession>A0A4Q7L210</accession>
<dbReference type="InterPro" id="IPR029058">
    <property type="entry name" value="AB_hydrolase_fold"/>
</dbReference>
<evidence type="ECO:0000256" key="3">
    <source>
        <dbReference type="ARBA" id="ARBA00022801"/>
    </source>
</evidence>
<dbReference type="AlphaFoldDB" id="A0A4Q7L210"/>
<evidence type="ECO:0000256" key="2">
    <source>
        <dbReference type="ARBA" id="ARBA00022729"/>
    </source>
</evidence>
<reference evidence="7 8" key="1">
    <citation type="submission" date="2019-02" db="EMBL/GenBank/DDBJ databases">
        <title>Genomic Encyclopedia of Type Strains, Phase IV (KMG-IV): sequencing the most valuable type-strain genomes for metagenomic binning, comparative biology and taxonomic classification.</title>
        <authorList>
            <person name="Goeker M."/>
        </authorList>
    </citation>
    <scope>NUCLEOTIDE SEQUENCE [LARGE SCALE GENOMIC DNA]</scope>
    <source>
        <strain evidence="7 8">DSM 101727</strain>
    </source>
</reference>
<proteinExistence type="inferred from homology"/>
<dbReference type="RefSeq" id="WP_242613181.1">
    <property type="nucleotide sequence ID" value="NZ_SGWQ01000002.1"/>
</dbReference>
<sequence>MSIRSRFRLRNIAAVTALVAAATMIIVLPQSSAAQPGSAPPPITWGECTEADLAPIPQPDRARFTCGSQVVPLDHERPEHGTINIALMRRAASKPYAKIGSLFINPGGPGGPGFHFAWIAEQFLQPEVLDRFDVIGFDPRGVGRSTPLRCFATQEDSDAVRGRMAQLPITDAEERSTVDATRDFGRFCERFAGPLIEHMSTEAVARDLDLLRAGVGDRRLNYVGLSYGTLLGATYANMFPDKARAMLLDGNVDPTLRTLDGLEYDRQRTNGFEIALDAMLTRCDQAGPACAFSDGDPRARYDEIRRHLRDVGPITIPGHTVDLGLFVSGSAGALYRSADLAGFAKKLKALRDAIQPAERRVPLTAADVADLARFARLGQLDTHPDTPYSGDDSGSAVNCTDKPFNHRPQELPRIADTWDRQMPRFGRYLAWNDPRACSAWPLRDPDAYRGPWNRRTPNPVMLVGSYYDPATQYDFSKRMASQLGNAFLVSMDAFGHTAVGTSGCLDKIATRYLVDLRAPGSGTVCHPNTQPFPGS</sequence>
<evidence type="ECO:0000313" key="8">
    <source>
        <dbReference type="Proteomes" id="UP000294257"/>
    </source>
</evidence>
<dbReference type="PANTHER" id="PTHR43248:SF29">
    <property type="entry name" value="TRIPEPTIDYL AMINOPEPTIDASE"/>
    <property type="match status" value="1"/>
</dbReference>
<dbReference type="InterPro" id="IPR051601">
    <property type="entry name" value="Serine_prot/Carboxylest_S33"/>
</dbReference>
<keyword evidence="8" id="KW-1185">Reference proteome</keyword>
<keyword evidence="2 4" id="KW-0732">Signal</keyword>
<evidence type="ECO:0000256" key="1">
    <source>
        <dbReference type="ARBA" id="ARBA00010088"/>
    </source>
</evidence>
<name>A0A4Q7L210_9PSEU</name>
<feature type="domain" description="AB hydrolase-1" evidence="5">
    <location>
        <begin position="102"/>
        <end position="255"/>
    </location>
</feature>
<evidence type="ECO:0000256" key="4">
    <source>
        <dbReference type="SAM" id="SignalP"/>
    </source>
</evidence>
<feature type="domain" description="Peptidase S33 tripeptidyl aminopeptidase-like C-terminal" evidence="6">
    <location>
        <begin position="424"/>
        <end position="525"/>
    </location>
</feature>
<feature type="chain" id="PRO_5020742485" evidence="4">
    <location>
        <begin position="34"/>
        <end position="535"/>
    </location>
</feature>
<evidence type="ECO:0000313" key="7">
    <source>
        <dbReference type="EMBL" id="RZS43237.1"/>
    </source>
</evidence>
<protein>
    <submittedName>
        <fullName evidence="7">TAP-like protein</fullName>
    </submittedName>
</protein>
<dbReference type="GO" id="GO:0016787">
    <property type="term" value="F:hydrolase activity"/>
    <property type="evidence" value="ECO:0007669"/>
    <property type="project" value="UniProtKB-KW"/>
</dbReference>
<dbReference type="InterPro" id="IPR013595">
    <property type="entry name" value="Pept_S33_TAP-like_C"/>
</dbReference>
<gene>
    <name evidence="7" type="ORF">EV193_102216</name>
</gene>
<dbReference type="Proteomes" id="UP000294257">
    <property type="component" value="Unassembled WGS sequence"/>
</dbReference>
<evidence type="ECO:0000259" key="5">
    <source>
        <dbReference type="Pfam" id="PF00561"/>
    </source>
</evidence>
<comment type="caution">
    <text evidence="7">The sequence shown here is derived from an EMBL/GenBank/DDBJ whole genome shotgun (WGS) entry which is preliminary data.</text>
</comment>
<dbReference type="Pfam" id="PF00561">
    <property type="entry name" value="Abhydrolase_1"/>
    <property type="match status" value="1"/>
</dbReference>
<dbReference type="SUPFAM" id="SSF53474">
    <property type="entry name" value="alpha/beta-Hydrolases"/>
    <property type="match status" value="1"/>
</dbReference>
<dbReference type="EMBL" id="SGWQ01000002">
    <property type="protein sequence ID" value="RZS43237.1"/>
    <property type="molecule type" value="Genomic_DNA"/>
</dbReference>
<dbReference type="InterPro" id="IPR000073">
    <property type="entry name" value="AB_hydrolase_1"/>
</dbReference>
<dbReference type="PANTHER" id="PTHR43248">
    <property type="entry name" value="2-SUCCINYL-6-HYDROXY-2,4-CYCLOHEXADIENE-1-CARBOXYLATE SYNTHASE"/>
    <property type="match status" value="1"/>
</dbReference>
<feature type="signal peptide" evidence="4">
    <location>
        <begin position="1"/>
        <end position="33"/>
    </location>
</feature>
<evidence type="ECO:0000259" key="6">
    <source>
        <dbReference type="Pfam" id="PF08386"/>
    </source>
</evidence>
<comment type="similarity">
    <text evidence="1">Belongs to the peptidase S33 family.</text>
</comment>
<keyword evidence="3" id="KW-0378">Hydrolase</keyword>
<organism evidence="7 8">
    <name type="scientific">Herbihabitans rhizosphaerae</name>
    <dbReference type="NCBI Taxonomy" id="1872711"/>
    <lineage>
        <taxon>Bacteria</taxon>
        <taxon>Bacillati</taxon>
        <taxon>Actinomycetota</taxon>
        <taxon>Actinomycetes</taxon>
        <taxon>Pseudonocardiales</taxon>
        <taxon>Pseudonocardiaceae</taxon>
        <taxon>Herbihabitans</taxon>
    </lineage>
</organism>
<dbReference type="Gene3D" id="3.40.50.1820">
    <property type="entry name" value="alpha/beta hydrolase"/>
    <property type="match status" value="1"/>
</dbReference>
<dbReference type="Pfam" id="PF08386">
    <property type="entry name" value="Abhydrolase_4"/>
    <property type="match status" value="1"/>
</dbReference>